<dbReference type="Pfam" id="PF20055">
    <property type="entry name" value="DUF6454"/>
    <property type="match status" value="2"/>
</dbReference>
<evidence type="ECO:0000313" key="2">
    <source>
        <dbReference type="EMBL" id="TKW49673.1"/>
    </source>
</evidence>
<dbReference type="SUPFAM" id="SSF50969">
    <property type="entry name" value="YVTN repeat-like/Quinoprotein amine dehydrogenase"/>
    <property type="match status" value="1"/>
</dbReference>
<proteinExistence type="predicted"/>
<organism evidence="2 3">
    <name type="scientific">Colletotrichum tanaceti</name>
    <dbReference type="NCBI Taxonomy" id="1306861"/>
    <lineage>
        <taxon>Eukaryota</taxon>
        <taxon>Fungi</taxon>
        <taxon>Dikarya</taxon>
        <taxon>Ascomycota</taxon>
        <taxon>Pezizomycotina</taxon>
        <taxon>Sordariomycetes</taxon>
        <taxon>Hypocreomycetidae</taxon>
        <taxon>Glomerellales</taxon>
        <taxon>Glomerellaceae</taxon>
        <taxon>Colletotrichum</taxon>
        <taxon>Colletotrichum destructivum species complex</taxon>
    </lineage>
</organism>
<dbReference type="AlphaFoldDB" id="A0A4U6X428"/>
<dbReference type="EMBL" id="PJEX01000499">
    <property type="protein sequence ID" value="TKW49673.1"/>
    <property type="molecule type" value="Genomic_DNA"/>
</dbReference>
<dbReference type="InterPro" id="IPR046312">
    <property type="entry name" value="DUF6454"/>
</dbReference>
<feature type="compositionally biased region" description="Basic residues" evidence="1">
    <location>
        <begin position="37"/>
        <end position="52"/>
    </location>
</feature>
<keyword evidence="3" id="KW-1185">Reference proteome</keyword>
<protein>
    <submittedName>
        <fullName evidence="2">Uncharacterized protein</fullName>
    </submittedName>
</protein>
<dbReference type="Proteomes" id="UP000310108">
    <property type="component" value="Unassembled WGS sequence"/>
</dbReference>
<accession>A0A4U6X428</accession>
<feature type="region of interest" description="Disordered" evidence="1">
    <location>
        <begin position="31"/>
        <end position="57"/>
    </location>
</feature>
<dbReference type="InterPro" id="IPR011044">
    <property type="entry name" value="Quino_amine_DH_bsu"/>
</dbReference>
<comment type="caution">
    <text evidence="2">The sequence shown here is derived from an EMBL/GenBank/DDBJ whole genome shotgun (WGS) entry which is preliminary data.</text>
</comment>
<gene>
    <name evidence="2" type="ORF">CTA1_5116</name>
</gene>
<evidence type="ECO:0000313" key="3">
    <source>
        <dbReference type="Proteomes" id="UP000310108"/>
    </source>
</evidence>
<evidence type="ECO:0000256" key="1">
    <source>
        <dbReference type="SAM" id="MobiDB-lite"/>
    </source>
</evidence>
<reference evidence="2 3" key="1">
    <citation type="journal article" date="2019" name="PLoS ONE">
        <title>Comparative genome analysis indicates high evolutionary potential of pathogenicity genes in Colletotrichum tanaceti.</title>
        <authorList>
            <person name="Lelwala R.V."/>
            <person name="Korhonen P.K."/>
            <person name="Young N.D."/>
            <person name="Scott J.B."/>
            <person name="Ades P.A."/>
            <person name="Gasser R.B."/>
            <person name="Taylor P.W.J."/>
        </authorList>
    </citation>
    <scope>NUCLEOTIDE SEQUENCE [LARGE SCALE GENOMIC DNA]</scope>
    <source>
        <strain evidence="2">BRIP57314</strain>
    </source>
</reference>
<sequence>MEIICRAKDCRAPLVWIDTYILTSYSGTATHQTLGRSRNRRPQRTGSNHRKSGGGGGMRLFVPSQLVLAGSFLVGAIVARGTMDEGNNNMTRPRPGIPLVSAPLPPAGPARDGAEIVRQLMGLTRVGISGGGGDGGSRLRLVKKIELEGDVWEPEGIVRLAGAGKEENDDDDDDDEQERFWVSAGEYTVPTEKFPDGRWVDGTDRSAGAGFAHFVVFDGRGRRLADWVVSKEGDAEYHNGGLDYDGRHIWATLSQYRPNSTATVVRVDPVELRVERVFRVGDHQGGVVHDVETGTLTTLSWGGRVARRWDLKRGNAGDGGGVGGGRKDDEEEQVRLVRGDGVDSGRGRGTREFDVPEEVVVNPSHWIDYQDCKSLGRVGGRSLALCSGIATLAAGVEVGGLAIVDVEAGMAPVWEVPFMERTRTTTTAAGGDRGVLMTKNPMDVALVGGRVRLYLAPEEGRGAVFVYEVCEG</sequence>
<name>A0A4U6X428_9PEZI</name>